<keyword evidence="3" id="KW-1185">Reference proteome</keyword>
<evidence type="ECO:0000259" key="1">
    <source>
        <dbReference type="Pfam" id="PF20241"/>
    </source>
</evidence>
<dbReference type="PANTHER" id="PTHR33065">
    <property type="entry name" value="OS07G0486400 PROTEIN"/>
    <property type="match status" value="1"/>
</dbReference>
<dbReference type="EMBL" id="CP144748">
    <property type="protein sequence ID" value="WVZ69851.1"/>
    <property type="molecule type" value="Genomic_DNA"/>
</dbReference>
<protein>
    <recommendedName>
        <fullName evidence="1">DUF6598 domain-containing protein</fullName>
    </recommendedName>
</protein>
<dbReference type="InterPro" id="IPR046533">
    <property type="entry name" value="DUF6598"/>
</dbReference>
<evidence type="ECO:0000313" key="3">
    <source>
        <dbReference type="Proteomes" id="UP001341281"/>
    </source>
</evidence>
<dbReference type="AlphaFoldDB" id="A0AAQ3WQF0"/>
<accession>A0AAQ3WQF0</accession>
<feature type="domain" description="DUF6598" evidence="1">
    <location>
        <begin position="25"/>
        <end position="197"/>
    </location>
</feature>
<gene>
    <name evidence="2" type="ORF">U9M48_018574</name>
</gene>
<dbReference type="PANTHER" id="PTHR33065:SF193">
    <property type="entry name" value="DUF6598 DOMAIN-CONTAINING PROTEIN"/>
    <property type="match status" value="1"/>
</dbReference>
<feature type="non-terminal residue" evidence="2">
    <location>
        <position position="221"/>
    </location>
</feature>
<dbReference type="Proteomes" id="UP001341281">
    <property type="component" value="Chromosome 04"/>
</dbReference>
<name>A0AAQ3WQF0_PASNO</name>
<proteinExistence type="predicted"/>
<organism evidence="2 3">
    <name type="scientific">Paspalum notatum var. saurae</name>
    <dbReference type="NCBI Taxonomy" id="547442"/>
    <lineage>
        <taxon>Eukaryota</taxon>
        <taxon>Viridiplantae</taxon>
        <taxon>Streptophyta</taxon>
        <taxon>Embryophyta</taxon>
        <taxon>Tracheophyta</taxon>
        <taxon>Spermatophyta</taxon>
        <taxon>Magnoliopsida</taxon>
        <taxon>Liliopsida</taxon>
        <taxon>Poales</taxon>
        <taxon>Poaceae</taxon>
        <taxon>PACMAD clade</taxon>
        <taxon>Panicoideae</taxon>
        <taxon>Andropogonodae</taxon>
        <taxon>Paspaleae</taxon>
        <taxon>Paspalinae</taxon>
        <taxon>Paspalum</taxon>
    </lineage>
</organism>
<evidence type="ECO:0000313" key="2">
    <source>
        <dbReference type="EMBL" id="WVZ69851.1"/>
    </source>
</evidence>
<sequence length="221" mass="24984">KTESPLRGLVRVRVAAYPNGLFNVRLVDTAVNSGLIQLYGYIAVRDERDQMLNYIFNHSRNDPVIVEQGDLIEMTGPKRGIEMTPPVLIEFDIRIKNDGGLEEDDPELIDGAVACTLRRPCKPVNYRIAGNCGTVDMTLAFVDFAVEATIEITISEVQGGLSFSLRSLLDIADDYEEIKLFQGTVDRPIRLRRFVVARAVPRILRPRYTSEPFNLLRQRVF</sequence>
<reference evidence="2 3" key="1">
    <citation type="submission" date="2024-02" db="EMBL/GenBank/DDBJ databases">
        <title>High-quality chromosome-scale genome assembly of Pensacola bahiagrass (Paspalum notatum Flugge var. saurae).</title>
        <authorList>
            <person name="Vega J.M."/>
            <person name="Podio M."/>
            <person name="Orjuela J."/>
            <person name="Siena L.A."/>
            <person name="Pessino S.C."/>
            <person name="Combes M.C."/>
            <person name="Mariac C."/>
            <person name="Albertini E."/>
            <person name="Pupilli F."/>
            <person name="Ortiz J.P.A."/>
            <person name="Leblanc O."/>
        </authorList>
    </citation>
    <scope>NUCLEOTIDE SEQUENCE [LARGE SCALE GENOMIC DNA]</scope>
    <source>
        <strain evidence="2">R1</strain>
        <tissue evidence="2">Leaf</tissue>
    </source>
</reference>
<dbReference type="Pfam" id="PF20241">
    <property type="entry name" value="DUF6598"/>
    <property type="match status" value="1"/>
</dbReference>